<keyword evidence="2" id="KW-1185">Reference proteome</keyword>
<evidence type="ECO:0000313" key="2">
    <source>
        <dbReference type="Proteomes" id="UP001443914"/>
    </source>
</evidence>
<protein>
    <recommendedName>
        <fullName evidence="3">PI-PLC X domain-containing protein</fullName>
    </recommendedName>
</protein>
<comment type="caution">
    <text evidence="1">The sequence shown here is derived from an EMBL/GenBank/DDBJ whole genome shotgun (WGS) entry which is preliminary data.</text>
</comment>
<proteinExistence type="predicted"/>
<reference evidence="1" key="1">
    <citation type="submission" date="2024-03" db="EMBL/GenBank/DDBJ databases">
        <title>WGS assembly of Saponaria officinalis var. Norfolk2.</title>
        <authorList>
            <person name="Jenkins J."/>
            <person name="Shu S."/>
            <person name="Grimwood J."/>
            <person name="Barry K."/>
            <person name="Goodstein D."/>
            <person name="Schmutz J."/>
            <person name="Leebens-Mack J."/>
            <person name="Osbourn A."/>
        </authorList>
    </citation>
    <scope>NUCLEOTIDE SEQUENCE [LARGE SCALE GENOMIC DNA]</scope>
    <source>
        <strain evidence="1">JIC</strain>
    </source>
</reference>
<dbReference type="PROSITE" id="PS50007">
    <property type="entry name" value="PIPLC_X_DOMAIN"/>
    <property type="match status" value="1"/>
</dbReference>
<sequence length="389" mass="44162">MSRYLVSRSEAKSHIKPKLTIQCTSTEHRLQERCRSNSDCSDGLYCFNCQFSKPRYFRSSCVRSTVTNPFKLVNDSLPFNKYAFLAAHNSFAIKAGHEEEKVPTVTLTNQEDSITQQLNNGVRALMLYTYDYKGDVLLCHSFKGRCHAYAAFQRAIDAFKEIEAFMSKNPSEIVTLILEDYVTSPKGLTRVFKESGLMKFWFPLSRMPTNVRNWPLVKDMVGKNQRLIVFTSMQSKQKSEGIAYQWNYMVENQYGNQGMEPGRCPKRNESSPLNDHTKSLVLVNHFKTIPMKLTTCEDNSRQLIKTLQTCYVTSLLVIDGTCYLAAGHRWANFVAVDYYKRSAGGGAFEAVDVLNGELMCGCSYIHACVVGSSSKSRPCRKIPNILTFN</sequence>
<evidence type="ECO:0008006" key="3">
    <source>
        <dbReference type="Google" id="ProtNLM"/>
    </source>
</evidence>
<dbReference type="Gene3D" id="3.20.20.190">
    <property type="entry name" value="Phosphatidylinositol (PI) phosphodiesterase"/>
    <property type="match status" value="1"/>
</dbReference>
<dbReference type="SUPFAM" id="SSF51695">
    <property type="entry name" value="PLC-like phosphodiesterases"/>
    <property type="match status" value="1"/>
</dbReference>
<gene>
    <name evidence="1" type="ORF">RND81_11G050800</name>
</gene>
<dbReference type="Pfam" id="PF26178">
    <property type="entry name" value="PI-PLC_cat"/>
    <property type="match status" value="1"/>
</dbReference>
<evidence type="ECO:0000313" key="1">
    <source>
        <dbReference type="EMBL" id="KAK9676055.1"/>
    </source>
</evidence>
<organism evidence="1 2">
    <name type="scientific">Saponaria officinalis</name>
    <name type="common">Common soapwort</name>
    <name type="synonym">Lychnis saponaria</name>
    <dbReference type="NCBI Taxonomy" id="3572"/>
    <lineage>
        <taxon>Eukaryota</taxon>
        <taxon>Viridiplantae</taxon>
        <taxon>Streptophyta</taxon>
        <taxon>Embryophyta</taxon>
        <taxon>Tracheophyta</taxon>
        <taxon>Spermatophyta</taxon>
        <taxon>Magnoliopsida</taxon>
        <taxon>eudicotyledons</taxon>
        <taxon>Gunneridae</taxon>
        <taxon>Pentapetalae</taxon>
        <taxon>Caryophyllales</taxon>
        <taxon>Caryophyllaceae</taxon>
        <taxon>Caryophylleae</taxon>
        <taxon>Saponaria</taxon>
    </lineage>
</organism>
<dbReference type="Proteomes" id="UP001443914">
    <property type="component" value="Unassembled WGS sequence"/>
</dbReference>
<dbReference type="GO" id="GO:0006629">
    <property type="term" value="P:lipid metabolic process"/>
    <property type="evidence" value="ECO:0007669"/>
    <property type="project" value="InterPro"/>
</dbReference>
<dbReference type="InterPro" id="IPR017946">
    <property type="entry name" value="PLC-like_Pdiesterase_TIM-brl"/>
</dbReference>
<dbReference type="AlphaFoldDB" id="A0AAW1HI28"/>
<dbReference type="PANTHER" id="PTHR13593:SF51">
    <property type="entry name" value="F21F23.12 PROTEIN"/>
    <property type="match status" value="1"/>
</dbReference>
<name>A0AAW1HI28_SAPOF</name>
<dbReference type="GO" id="GO:0008081">
    <property type="term" value="F:phosphoric diester hydrolase activity"/>
    <property type="evidence" value="ECO:0007669"/>
    <property type="project" value="InterPro"/>
</dbReference>
<dbReference type="InterPro" id="IPR051057">
    <property type="entry name" value="PI-PLC_domain"/>
</dbReference>
<accession>A0AAW1HI28</accession>
<dbReference type="EMBL" id="JBDFQZ010000011">
    <property type="protein sequence ID" value="KAK9676055.1"/>
    <property type="molecule type" value="Genomic_DNA"/>
</dbReference>
<dbReference type="CDD" id="cd08588">
    <property type="entry name" value="PI-PLCc_At5g67130_like"/>
    <property type="match status" value="1"/>
</dbReference>
<dbReference type="PANTHER" id="PTHR13593">
    <property type="match status" value="1"/>
</dbReference>